<evidence type="ECO:0000313" key="1">
    <source>
        <dbReference type="Proteomes" id="UP000515140"/>
    </source>
</evidence>
<dbReference type="AlphaFoldDB" id="A0A6P5KEY9"/>
<proteinExistence type="predicted"/>
<protein>
    <submittedName>
        <fullName evidence="2">Uncharacterized protein LOC110209408 isoform X4</fullName>
    </submittedName>
</protein>
<organism evidence="1 2">
    <name type="scientific">Phascolarctos cinereus</name>
    <name type="common">Koala</name>
    <dbReference type="NCBI Taxonomy" id="38626"/>
    <lineage>
        <taxon>Eukaryota</taxon>
        <taxon>Metazoa</taxon>
        <taxon>Chordata</taxon>
        <taxon>Craniata</taxon>
        <taxon>Vertebrata</taxon>
        <taxon>Euteleostomi</taxon>
        <taxon>Mammalia</taxon>
        <taxon>Metatheria</taxon>
        <taxon>Diprotodontia</taxon>
        <taxon>Phascolarctidae</taxon>
        <taxon>Phascolarctos</taxon>
    </lineage>
</organism>
<accession>A0A6P5KEY9</accession>
<gene>
    <name evidence="2" type="primary">LOC110209408</name>
</gene>
<sequence length="82" mass="9444">MRAALSCQSRDEGGLEQQTLGLWRLHCSNVYLSRLTWLEHEIRIEFGVLPVGLCCRWIEPALSSIAGRLEPEEQQQPQRQPQ</sequence>
<name>A0A6P5KEY9_PHACI</name>
<dbReference type="GeneID" id="110209408"/>
<dbReference type="RefSeq" id="XP_020843564.1">
    <property type="nucleotide sequence ID" value="XM_020987905.1"/>
</dbReference>
<reference evidence="2" key="1">
    <citation type="submission" date="2025-08" db="UniProtKB">
        <authorList>
            <consortium name="RefSeq"/>
        </authorList>
    </citation>
    <scope>IDENTIFICATION</scope>
    <source>
        <tissue evidence="2">Spleen</tissue>
    </source>
</reference>
<dbReference type="Proteomes" id="UP000515140">
    <property type="component" value="Unplaced"/>
</dbReference>
<keyword evidence="1" id="KW-1185">Reference proteome</keyword>
<evidence type="ECO:0000313" key="2">
    <source>
        <dbReference type="RefSeq" id="XP_020843564.1"/>
    </source>
</evidence>